<dbReference type="PROSITE" id="PS51371">
    <property type="entry name" value="CBS"/>
    <property type="match status" value="1"/>
</dbReference>
<evidence type="ECO:0000313" key="10">
    <source>
        <dbReference type="EMBL" id="SVA06894.1"/>
    </source>
</evidence>
<keyword evidence="4 7" id="KW-1133">Transmembrane helix</keyword>
<dbReference type="InterPro" id="IPR044751">
    <property type="entry name" value="Ion_transp-like_CBS"/>
</dbReference>
<dbReference type="PROSITE" id="PS51846">
    <property type="entry name" value="CNNM"/>
    <property type="match status" value="1"/>
</dbReference>
<dbReference type="InterPro" id="IPR046342">
    <property type="entry name" value="CBS_dom_sf"/>
</dbReference>
<evidence type="ECO:0008006" key="11">
    <source>
        <dbReference type="Google" id="ProtNLM"/>
    </source>
</evidence>
<dbReference type="EMBL" id="UINC01003503">
    <property type="protein sequence ID" value="SVA06894.1"/>
    <property type="molecule type" value="Genomic_DNA"/>
</dbReference>
<dbReference type="GO" id="GO:0005886">
    <property type="term" value="C:plasma membrane"/>
    <property type="evidence" value="ECO:0007669"/>
    <property type="project" value="TreeGrafter"/>
</dbReference>
<dbReference type="Pfam" id="PF03471">
    <property type="entry name" value="CorC_HlyC"/>
    <property type="match status" value="1"/>
</dbReference>
<name>A0A381SU22_9ZZZZ</name>
<evidence type="ECO:0000256" key="4">
    <source>
        <dbReference type="ARBA" id="ARBA00022989"/>
    </source>
</evidence>
<reference evidence="10" key="1">
    <citation type="submission" date="2018-05" db="EMBL/GenBank/DDBJ databases">
        <authorList>
            <person name="Lanie J.A."/>
            <person name="Ng W.-L."/>
            <person name="Kazmierczak K.M."/>
            <person name="Andrzejewski T.M."/>
            <person name="Davidsen T.M."/>
            <person name="Wayne K.J."/>
            <person name="Tettelin H."/>
            <person name="Glass J.I."/>
            <person name="Rusch D."/>
            <person name="Podicherti R."/>
            <person name="Tsui H.-C.T."/>
            <person name="Winkler M.E."/>
        </authorList>
    </citation>
    <scope>NUCLEOTIDE SEQUENCE</scope>
</reference>
<protein>
    <recommendedName>
        <fullName evidence="11">Hemolysin</fullName>
    </recommendedName>
</protein>
<dbReference type="InterPro" id="IPR005170">
    <property type="entry name" value="Transptr-assoc_dom"/>
</dbReference>
<evidence type="ECO:0000256" key="7">
    <source>
        <dbReference type="SAM" id="Phobius"/>
    </source>
</evidence>
<dbReference type="SMART" id="SM01091">
    <property type="entry name" value="CorC_HlyC"/>
    <property type="match status" value="1"/>
</dbReference>
<dbReference type="AlphaFoldDB" id="A0A381SU22"/>
<dbReference type="GO" id="GO:0050660">
    <property type="term" value="F:flavin adenine dinucleotide binding"/>
    <property type="evidence" value="ECO:0007669"/>
    <property type="project" value="InterPro"/>
</dbReference>
<dbReference type="InterPro" id="IPR002550">
    <property type="entry name" value="CNNM"/>
</dbReference>
<feature type="transmembrane region" description="Helical" evidence="7">
    <location>
        <begin position="85"/>
        <end position="105"/>
    </location>
</feature>
<proteinExistence type="predicted"/>
<feature type="domain" description="CBS" evidence="8">
    <location>
        <begin position="265"/>
        <end position="322"/>
    </location>
</feature>
<keyword evidence="2 7" id="KW-0812">Transmembrane</keyword>
<dbReference type="CDD" id="cd04590">
    <property type="entry name" value="CBS_pair_CorC_HlyC_assoc"/>
    <property type="match status" value="1"/>
</dbReference>
<keyword evidence="5" id="KW-0129">CBS domain</keyword>
<dbReference type="PANTHER" id="PTHR22777:SF17">
    <property type="entry name" value="UPF0053 PROTEIN SLL0260"/>
    <property type="match status" value="1"/>
</dbReference>
<evidence type="ECO:0000256" key="6">
    <source>
        <dbReference type="ARBA" id="ARBA00023136"/>
    </source>
</evidence>
<feature type="transmembrane region" description="Helical" evidence="7">
    <location>
        <begin position="117"/>
        <end position="142"/>
    </location>
</feature>
<gene>
    <name evidence="10" type="ORF">METZ01_LOCUS59748</name>
</gene>
<dbReference type="SUPFAM" id="SSF56176">
    <property type="entry name" value="FAD-binding/transporter-associated domain-like"/>
    <property type="match status" value="1"/>
</dbReference>
<evidence type="ECO:0000259" key="9">
    <source>
        <dbReference type="PROSITE" id="PS51846"/>
    </source>
</evidence>
<evidence type="ECO:0000256" key="3">
    <source>
        <dbReference type="ARBA" id="ARBA00022737"/>
    </source>
</evidence>
<keyword evidence="3" id="KW-0677">Repeat</keyword>
<accession>A0A381SU22</accession>
<evidence type="ECO:0000256" key="5">
    <source>
        <dbReference type="ARBA" id="ARBA00023122"/>
    </source>
</evidence>
<dbReference type="PANTHER" id="PTHR22777">
    <property type="entry name" value="HEMOLYSIN-RELATED"/>
    <property type="match status" value="1"/>
</dbReference>
<evidence type="ECO:0000256" key="1">
    <source>
        <dbReference type="ARBA" id="ARBA00004141"/>
    </source>
</evidence>
<dbReference type="SUPFAM" id="SSF54631">
    <property type="entry name" value="CBS-domain pair"/>
    <property type="match status" value="1"/>
</dbReference>
<keyword evidence="6 7" id="KW-0472">Membrane</keyword>
<dbReference type="InterPro" id="IPR000644">
    <property type="entry name" value="CBS_dom"/>
</dbReference>
<dbReference type="Pfam" id="PF00571">
    <property type="entry name" value="CBS"/>
    <property type="match status" value="1"/>
</dbReference>
<dbReference type="Gene3D" id="3.10.580.10">
    <property type="entry name" value="CBS-domain"/>
    <property type="match status" value="1"/>
</dbReference>
<feature type="transmembrane region" description="Helical" evidence="7">
    <location>
        <begin position="56"/>
        <end position="79"/>
    </location>
</feature>
<dbReference type="InterPro" id="IPR016169">
    <property type="entry name" value="FAD-bd_PCMH_sub2"/>
</dbReference>
<feature type="transmembrane region" description="Helical" evidence="7">
    <location>
        <begin position="6"/>
        <end position="27"/>
    </location>
</feature>
<comment type="subcellular location">
    <subcellularLocation>
        <location evidence="1">Membrane</location>
        <topology evidence="1">Multi-pass membrane protein</topology>
    </subcellularLocation>
</comment>
<evidence type="ECO:0000259" key="8">
    <source>
        <dbReference type="PROSITE" id="PS51371"/>
    </source>
</evidence>
<feature type="domain" description="CNNM transmembrane" evidence="9">
    <location>
        <begin position="1"/>
        <end position="182"/>
    </location>
</feature>
<evidence type="ECO:0000256" key="2">
    <source>
        <dbReference type="ARBA" id="ARBA00022692"/>
    </source>
</evidence>
<dbReference type="InterPro" id="IPR036318">
    <property type="entry name" value="FAD-bd_PCMH-like_sf"/>
</dbReference>
<dbReference type="Pfam" id="PF01595">
    <property type="entry name" value="CNNM"/>
    <property type="match status" value="1"/>
</dbReference>
<organism evidence="10">
    <name type="scientific">marine metagenome</name>
    <dbReference type="NCBI Taxonomy" id="408172"/>
    <lineage>
        <taxon>unclassified sequences</taxon>
        <taxon>metagenomes</taxon>
        <taxon>ecological metagenomes</taxon>
    </lineage>
</organism>
<sequence length="410" mass="47127">MSEIPIIIISLIFSAFFSGMEIAYISSNKISIEIEKKKTGFISSIIKILTKKPSKFITTMLIGNNIALVIYGFTMGALLTREFDLNLINQTLVSTFIILITAEFLPKVFFQIYSLKFFKIFILPAYFFYIVFYFVSDFVIWISDIFLKIFFKSKADNKQMLFSKDELGHYINEQMDAVEKDQEIDSEVQIFQNALDFSELKSRDVMIPRIELVAVEIHDYISSLKSLFISSGYSRILIYKSTIDDVLGYAHSSDLFNKPKTIKSILMPVEFIPEAMLIKDVLNLLTAKRRTIAIVLDEYGGTSGMITIEDIVEELFGEIDDEFDNNELIERKVSDNEYEFSARIEVDYLNENYKLHLPVSEEYETLGGLIVNSTEEIPTIKQEIRVGNFLFKILDVSNTRINLVSLKIDA</sequence>
<dbReference type="Gene3D" id="3.30.465.10">
    <property type="match status" value="1"/>
</dbReference>